<dbReference type="AlphaFoldDB" id="A0A6L9EBB7"/>
<evidence type="ECO:0000259" key="3">
    <source>
        <dbReference type="PROSITE" id="PS51020"/>
    </source>
</evidence>
<dbReference type="NCBIfam" id="NF038123">
    <property type="entry name" value="NF038123_dom"/>
    <property type="match status" value="1"/>
</dbReference>
<dbReference type="InterPro" id="IPR038678">
    <property type="entry name" value="Spondin_N_sf"/>
</dbReference>
<feature type="domain" description="Spondin" evidence="3">
    <location>
        <begin position="111"/>
        <end position="302"/>
    </location>
</feature>
<dbReference type="Proteomes" id="UP000475249">
    <property type="component" value="Unassembled WGS sequence"/>
</dbReference>
<dbReference type="Pfam" id="PF06468">
    <property type="entry name" value="Spond_N"/>
    <property type="match status" value="1"/>
</dbReference>
<keyword evidence="1" id="KW-0732">Signal</keyword>
<dbReference type="GO" id="GO:0031012">
    <property type="term" value="C:extracellular matrix"/>
    <property type="evidence" value="ECO:0007669"/>
    <property type="project" value="TreeGrafter"/>
</dbReference>
<dbReference type="EMBL" id="WXYO01000003">
    <property type="protein sequence ID" value="NAS12000.1"/>
    <property type="molecule type" value="Genomic_DNA"/>
</dbReference>
<accession>A0A6L9EBB7</accession>
<name>A0A6L9EBB7_9FLAO</name>
<evidence type="ECO:0000259" key="2">
    <source>
        <dbReference type="PROSITE" id="PS50093"/>
    </source>
</evidence>
<dbReference type="Gene3D" id="2.60.40.2130">
    <property type="entry name" value="F-spondin domain"/>
    <property type="match status" value="1"/>
</dbReference>
<dbReference type="InterPro" id="IPR051418">
    <property type="entry name" value="Spondin/Thrombospondin_T1"/>
</dbReference>
<feature type="chain" id="PRO_5027116149" evidence="1">
    <location>
        <begin position="19"/>
        <end position="314"/>
    </location>
</feature>
<gene>
    <name evidence="4" type="ORF">GTQ38_08315</name>
</gene>
<dbReference type="CDD" id="cd00146">
    <property type="entry name" value="PKD"/>
    <property type="match status" value="1"/>
</dbReference>
<dbReference type="PANTHER" id="PTHR11311">
    <property type="entry name" value="SPONDIN"/>
    <property type="match status" value="1"/>
</dbReference>
<evidence type="ECO:0000256" key="1">
    <source>
        <dbReference type="SAM" id="SignalP"/>
    </source>
</evidence>
<dbReference type="RefSeq" id="WP_161435029.1">
    <property type="nucleotide sequence ID" value="NZ_WXYO01000003.1"/>
</dbReference>
<dbReference type="PROSITE" id="PS51020">
    <property type="entry name" value="SPONDIN"/>
    <property type="match status" value="1"/>
</dbReference>
<keyword evidence="5" id="KW-1185">Reference proteome</keyword>
<dbReference type="InterPro" id="IPR022409">
    <property type="entry name" value="PKD/Chitinase_dom"/>
</dbReference>
<dbReference type="InterPro" id="IPR035986">
    <property type="entry name" value="PKD_dom_sf"/>
</dbReference>
<dbReference type="InterPro" id="IPR013783">
    <property type="entry name" value="Ig-like_fold"/>
</dbReference>
<feature type="domain" description="PKD" evidence="2">
    <location>
        <begin position="31"/>
        <end position="117"/>
    </location>
</feature>
<reference evidence="4 5" key="1">
    <citation type="submission" date="2020-01" db="EMBL/GenBank/DDBJ databases">
        <title>Bacteria diversity of Porities sp.</title>
        <authorList>
            <person name="Wang G."/>
        </authorList>
    </citation>
    <scope>NUCLEOTIDE SEQUENCE [LARGE SCALE GENOMIC DNA]</scope>
    <source>
        <strain evidence="4 5">R33</strain>
    </source>
</reference>
<organism evidence="4 5">
    <name type="scientific">Poritiphilus flavus</name>
    <dbReference type="NCBI Taxonomy" id="2697053"/>
    <lineage>
        <taxon>Bacteria</taxon>
        <taxon>Pseudomonadati</taxon>
        <taxon>Bacteroidota</taxon>
        <taxon>Flavobacteriia</taxon>
        <taxon>Flavobacteriales</taxon>
        <taxon>Flavobacteriaceae</taxon>
        <taxon>Poritiphilus</taxon>
    </lineage>
</organism>
<dbReference type="InterPro" id="IPR009465">
    <property type="entry name" value="Spondin_N"/>
</dbReference>
<dbReference type="PROSITE" id="PS50093">
    <property type="entry name" value="PKD"/>
    <property type="match status" value="1"/>
</dbReference>
<comment type="caution">
    <text evidence="4">The sequence shown here is derived from an EMBL/GenBank/DDBJ whole genome shotgun (WGS) entry which is preliminary data.</text>
</comment>
<sequence>MKKIVVFGLGLILMAACNTDNDSSDTPADQFPVASFTVQSTTVTTGTQVTFTNTSQNSTAYTWVFSGGSPSQSNEENPTVTYNSAGVFDVTLTAFNNVGDNSSVIEEDFITVEEEAIETMATYNVTFVGNWNATNHPTDFPSGDHFSRAVGMVHQAGASFFEEGALATDGVEEMAESGVNGTLQAEIDDIVDGGTALSYINGEGLLTGFSEASFQITVTQEHSLVTLVSMIAPSPDWFVAIEDVDLLSNGTFVEDLTVDAITYDAGTDSGASFTSANDDTDPAENISLITTPPLGNGTTVSPPMAMFIFTKVDQ</sequence>
<evidence type="ECO:0000313" key="5">
    <source>
        <dbReference type="Proteomes" id="UP000475249"/>
    </source>
</evidence>
<dbReference type="PANTHER" id="PTHR11311:SF15">
    <property type="entry name" value="SPONDIN-2"/>
    <property type="match status" value="1"/>
</dbReference>
<protein>
    <submittedName>
        <fullName evidence="4">PKD domain-containing protein</fullName>
    </submittedName>
</protein>
<dbReference type="InterPro" id="IPR000601">
    <property type="entry name" value="PKD_dom"/>
</dbReference>
<dbReference type="Gene3D" id="2.60.40.10">
    <property type="entry name" value="Immunoglobulins"/>
    <property type="match status" value="1"/>
</dbReference>
<dbReference type="SMART" id="SM00089">
    <property type="entry name" value="PKD"/>
    <property type="match status" value="1"/>
</dbReference>
<dbReference type="SUPFAM" id="SSF49299">
    <property type="entry name" value="PKD domain"/>
    <property type="match status" value="1"/>
</dbReference>
<dbReference type="PROSITE" id="PS51257">
    <property type="entry name" value="PROKAR_LIPOPROTEIN"/>
    <property type="match status" value="1"/>
</dbReference>
<dbReference type="GO" id="GO:0007155">
    <property type="term" value="P:cell adhesion"/>
    <property type="evidence" value="ECO:0007669"/>
    <property type="project" value="TreeGrafter"/>
</dbReference>
<evidence type="ECO:0000313" key="4">
    <source>
        <dbReference type="EMBL" id="NAS12000.1"/>
    </source>
</evidence>
<dbReference type="Pfam" id="PF00801">
    <property type="entry name" value="PKD"/>
    <property type="match status" value="1"/>
</dbReference>
<feature type="signal peptide" evidence="1">
    <location>
        <begin position="1"/>
        <end position="18"/>
    </location>
</feature>
<proteinExistence type="predicted"/>